<name>A0A5C8NTR8_9BURK</name>
<keyword evidence="1" id="KW-0472">Membrane</keyword>
<evidence type="ECO:0000313" key="3">
    <source>
        <dbReference type="EMBL" id="TXL64174.1"/>
    </source>
</evidence>
<dbReference type="RefSeq" id="WP_147705235.1">
    <property type="nucleotide sequence ID" value="NZ_VDUY01000006.1"/>
</dbReference>
<dbReference type="PANTHER" id="PTHR38038">
    <property type="entry name" value="PENICILLIN-BINDING PROTEIN ACTIVATOR LPOA"/>
    <property type="match status" value="1"/>
</dbReference>
<dbReference type="GO" id="GO:0031241">
    <property type="term" value="C:periplasmic side of cell outer membrane"/>
    <property type="evidence" value="ECO:0007669"/>
    <property type="project" value="TreeGrafter"/>
</dbReference>
<dbReference type="AlphaFoldDB" id="A0A5C8NTR8"/>
<sequence>MTNRFVSRRRSLSLVARAVGAAAAATAFSALAQDPASGIGPAYGTPSPDRERIGAGPPRVALLVPPASGAYGRAAQALIDGVRAAHARDGAGFSIEVIETEESGESLRVLCETLAGREFGLAIGPLTRNAVTALAATGPLPLPVLALNQTDGVPPPPNMATFGLGIENEAAQVASYAYRDASAVQTGRRPRAAIVHDGTPVSQRSVTAFIERWYQSGGEYYEAVQTTSTSAAEIRDLLRGVDADVYFAALPRAAAAALRAIAGNRVTVYGTSLLNSGALPEAGERNSRMPIIRSPELDGVRIAAMPWQVQPDHPAVMVYPRPAELNVELQKLYALGIDALRLGLVLLAGETRADLDGVTGLLRLDLTRDARVDRLPLLAEYRDGVLGVAAPR</sequence>
<evidence type="ECO:0000313" key="4">
    <source>
        <dbReference type="Proteomes" id="UP000321548"/>
    </source>
</evidence>
<evidence type="ECO:0000256" key="2">
    <source>
        <dbReference type="SAM" id="SignalP"/>
    </source>
</evidence>
<keyword evidence="4" id="KW-1185">Reference proteome</keyword>
<gene>
    <name evidence="3" type="ORF">FHP08_14625</name>
</gene>
<dbReference type="Gene3D" id="3.40.50.2300">
    <property type="match status" value="2"/>
</dbReference>
<proteinExistence type="predicted"/>
<dbReference type="InterPro" id="IPR006311">
    <property type="entry name" value="TAT_signal"/>
</dbReference>
<dbReference type="PANTHER" id="PTHR38038:SF1">
    <property type="entry name" value="PENICILLIN-BINDING PROTEIN ACTIVATOR LPOA"/>
    <property type="match status" value="1"/>
</dbReference>
<evidence type="ECO:0008006" key="5">
    <source>
        <dbReference type="Google" id="ProtNLM"/>
    </source>
</evidence>
<accession>A0A5C8NTR8</accession>
<dbReference type="OrthoDB" id="9152130at2"/>
<keyword evidence="2" id="KW-0732">Signal</keyword>
<dbReference type="EMBL" id="VDUY01000006">
    <property type="protein sequence ID" value="TXL64174.1"/>
    <property type="molecule type" value="Genomic_DNA"/>
</dbReference>
<feature type="signal peptide" evidence="2">
    <location>
        <begin position="1"/>
        <end position="32"/>
    </location>
</feature>
<dbReference type="Proteomes" id="UP000321548">
    <property type="component" value="Unassembled WGS sequence"/>
</dbReference>
<organism evidence="3 4">
    <name type="scientific">Zeimonas arvi</name>
    <dbReference type="NCBI Taxonomy" id="2498847"/>
    <lineage>
        <taxon>Bacteria</taxon>
        <taxon>Pseudomonadati</taxon>
        <taxon>Pseudomonadota</taxon>
        <taxon>Betaproteobacteria</taxon>
        <taxon>Burkholderiales</taxon>
        <taxon>Burkholderiaceae</taxon>
        <taxon>Zeimonas</taxon>
    </lineage>
</organism>
<protein>
    <recommendedName>
        <fullName evidence="5">Penicillin-binding protein activator</fullName>
    </recommendedName>
</protein>
<dbReference type="GO" id="GO:0009252">
    <property type="term" value="P:peptidoglycan biosynthetic process"/>
    <property type="evidence" value="ECO:0007669"/>
    <property type="project" value="TreeGrafter"/>
</dbReference>
<dbReference type="Pfam" id="PF04348">
    <property type="entry name" value="LppC"/>
    <property type="match status" value="1"/>
</dbReference>
<comment type="caution">
    <text evidence="3">The sequence shown here is derived from an EMBL/GenBank/DDBJ whole genome shotgun (WGS) entry which is preliminary data.</text>
</comment>
<dbReference type="PROSITE" id="PS51318">
    <property type="entry name" value="TAT"/>
    <property type="match status" value="1"/>
</dbReference>
<dbReference type="InterPro" id="IPR007443">
    <property type="entry name" value="LpoA"/>
</dbReference>
<evidence type="ECO:0000256" key="1">
    <source>
        <dbReference type="ARBA" id="ARBA00023136"/>
    </source>
</evidence>
<dbReference type="CDD" id="cd06339">
    <property type="entry name" value="PBP1_YraM_LppC_lipoprotein-like"/>
    <property type="match status" value="1"/>
</dbReference>
<dbReference type="InterPro" id="IPR028082">
    <property type="entry name" value="Peripla_BP_I"/>
</dbReference>
<dbReference type="SUPFAM" id="SSF53822">
    <property type="entry name" value="Periplasmic binding protein-like I"/>
    <property type="match status" value="1"/>
</dbReference>
<dbReference type="GO" id="GO:0030234">
    <property type="term" value="F:enzyme regulator activity"/>
    <property type="evidence" value="ECO:0007669"/>
    <property type="project" value="TreeGrafter"/>
</dbReference>
<reference evidence="3 4" key="1">
    <citation type="submission" date="2019-06" db="EMBL/GenBank/DDBJ databases">
        <title>Quisquiliibacterium sp. nov., isolated from a maize field.</title>
        <authorList>
            <person name="Lin S.-Y."/>
            <person name="Tsai C.-F."/>
            <person name="Young C.-C."/>
        </authorList>
    </citation>
    <scope>NUCLEOTIDE SEQUENCE [LARGE SCALE GENOMIC DNA]</scope>
    <source>
        <strain evidence="3 4">CC-CFT501</strain>
    </source>
</reference>
<feature type="chain" id="PRO_5022802879" description="Penicillin-binding protein activator" evidence="2">
    <location>
        <begin position="33"/>
        <end position="392"/>
    </location>
</feature>